<dbReference type="Proteomes" id="UP000320762">
    <property type="component" value="Unassembled WGS sequence"/>
</dbReference>
<dbReference type="SUPFAM" id="SSF52047">
    <property type="entry name" value="RNI-like"/>
    <property type="match status" value="1"/>
</dbReference>
<dbReference type="STRING" id="97359.A0A550CHF5"/>
<dbReference type="OrthoDB" id="3266451at2759"/>
<dbReference type="Gene3D" id="3.80.10.10">
    <property type="entry name" value="Ribonuclease Inhibitor"/>
    <property type="match status" value="1"/>
</dbReference>
<dbReference type="EMBL" id="VDMD01000007">
    <property type="protein sequence ID" value="TRM64204.1"/>
    <property type="molecule type" value="Genomic_DNA"/>
</dbReference>
<evidence type="ECO:0000313" key="3">
    <source>
        <dbReference type="Proteomes" id="UP000320762"/>
    </source>
</evidence>
<feature type="region of interest" description="Disordered" evidence="1">
    <location>
        <begin position="21"/>
        <end position="41"/>
    </location>
</feature>
<comment type="caution">
    <text evidence="2">The sequence shown here is derived from an EMBL/GenBank/DDBJ whole genome shotgun (WGS) entry which is preliminary data.</text>
</comment>
<dbReference type="InterPro" id="IPR032675">
    <property type="entry name" value="LRR_dom_sf"/>
</dbReference>
<protein>
    <submittedName>
        <fullName evidence="2">Uncharacterized protein</fullName>
    </submittedName>
</protein>
<dbReference type="Gene3D" id="1.20.1280.50">
    <property type="match status" value="1"/>
</dbReference>
<evidence type="ECO:0000256" key="1">
    <source>
        <dbReference type="SAM" id="MobiDB-lite"/>
    </source>
</evidence>
<proteinExistence type="predicted"/>
<dbReference type="AlphaFoldDB" id="A0A550CHF5"/>
<gene>
    <name evidence="2" type="ORF">BD626DRAFT_248872</name>
</gene>
<sequence length="508" mass="56957">MAPFMLCDDCQSSLPSHDYIHDTEVSKNPSSTPHLQDKQSAEGHAADVQRAYLQYDEARQKAVLLVQRLELEMEAMKAYMAGVRSIHAPFRRLVPEVLLRIFTFAVVDADYSLRDLSSTPVVLGQVCSLWRELVCSSPHLWASIHVRRPVPGLNEAASRDGFSRAIQHHLLRSAARPLSLKVGHYADGEAVVEPLLLESHRWEDLTVENHAVFARLSDPTFNLSSLTTLCVPGVLRRALRLENATALRNYKGTRVNAFLPWAQLTSATLAVSSPRDCFQSMKRCQNAVSFTGEGLCCLRTDELLSVDDMLALPNLRELRLRSEDVRTSLAEHIFPHLTVPRLSSLEFGACKTHLPWIWHSKTSLQALQDCVERSRATLTSLTLSYVKIKSADLKELLGTLPFLEHLCVADEGGDRSLINLAVNTLTPAARSGRGDMCIPRLRDLELRMRWNPNCEKLTRLLRVRSVANSGALFSLTLRLHEEGWVADWARRDLLDLLPSLVVKVGMPK</sequence>
<name>A0A550CHF5_9AGAR</name>
<keyword evidence="3" id="KW-1185">Reference proteome</keyword>
<evidence type="ECO:0000313" key="2">
    <source>
        <dbReference type="EMBL" id="TRM64204.1"/>
    </source>
</evidence>
<accession>A0A550CHF5</accession>
<reference evidence="2 3" key="1">
    <citation type="journal article" date="2019" name="New Phytol.">
        <title>Comparative genomics reveals unique wood-decay strategies and fruiting body development in the Schizophyllaceae.</title>
        <authorList>
            <person name="Almasi E."/>
            <person name="Sahu N."/>
            <person name="Krizsan K."/>
            <person name="Balint B."/>
            <person name="Kovacs G.M."/>
            <person name="Kiss B."/>
            <person name="Cseklye J."/>
            <person name="Drula E."/>
            <person name="Henrissat B."/>
            <person name="Nagy I."/>
            <person name="Chovatia M."/>
            <person name="Adam C."/>
            <person name="LaButti K."/>
            <person name="Lipzen A."/>
            <person name="Riley R."/>
            <person name="Grigoriev I.V."/>
            <person name="Nagy L.G."/>
        </authorList>
    </citation>
    <scope>NUCLEOTIDE SEQUENCE [LARGE SCALE GENOMIC DNA]</scope>
    <source>
        <strain evidence="2 3">NL-1724</strain>
    </source>
</reference>
<organism evidence="2 3">
    <name type="scientific">Schizophyllum amplum</name>
    <dbReference type="NCBI Taxonomy" id="97359"/>
    <lineage>
        <taxon>Eukaryota</taxon>
        <taxon>Fungi</taxon>
        <taxon>Dikarya</taxon>
        <taxon>Basidiomycota</taxon>
        <taxon>Agaricomycotina</taxon>
        <taxon>Agaricomycetes</taxon>
        <taxon>Agaricomycetidae</taxon>
        <taxon>Agaricales</taxon>
        <taxon>Schizophyllaceae</taxon>
        <taxon>Schizophyllum</taxon>
    </lineage>
</organism>